<dbReference type="AlphaFoldDB" id="A0A0A9AR61"/>
<evidence type="ECO:0000256" key="1">
    <source>
        <dbReference type="SAM" id="Phobius"/>
    </source>
</evidence>
<keyword evidence="1" id="KW-0472">Membrane</keyword>
<keyword evidence="1" id="KW-0812">Transmembrane</keyword>
<dbReference type="EMBL" id="GBRH01243661">
    <property type="protein sequence ID" value="JAD54234.1"/>
    <property type="molecule type" value="Transcribed_RNA"/>
</dbReference>
<proteinExistence type="predicted"/>
<evidence type="ECO:0000313" key="2">
    <source>
        <dbReference type="EMBL" id="JAD54234.1"/>
    </source>
</evidence>
<protein>
    <submittedName>
        <fullName evidence="2">Uncharacterized protein</fullName>
    </submittedName>
</protein>
<accession>A0A0A9AR61</accession>
<keyword evidence="1" id="KW-1133">Transmembrane helix</keyword>
<organism evidence="2">
    <name type="scientific">Arundo donax</name>
    <name type="common">Giant reed</name>
    <name type="synonym">Donax arundinaceus</name>
    <dbReference type="NCBI Taxonomy" id="35708"/>
    <lineage>
        <taxon>Eukaryota</taxon>
        <taxon>Viridiplantae</taxon>
        <taxon>Streptophyta</taxon>
        <taxon>Embryophyta</taxon>
        <taxon>Tracheophyta</taxon>
        <taxon>Spermatophyta</taxon>
        <taxon>Magnoliopsida</taxon>
        <taxon>Liliopsida</taxon>
        <taxon>Poales</taxon>
        <taxon>Poaceae</taxon>
        <taxon>PACMAD clade</taxon>
        <taxon>Arundinoideae</taxon>
        <taxon>Arundineae</taxon>
        <taxon>Arundo</taxon>
    </lineage>
</organism>
<reference evidence="2" key="1">
    <citation type="submission" date="2014-09" db="EMBL/GenBank/DDBJ databases">
        <authorList>
            <person name="Magalhaes I.L.F."/>
            <person name="Oliveira U."/>
            <person name="Santos F.R."/>
            <person name="Vidigal T.H.D.A."/>
            <person name="Brescovit A.D."/>
            <person name="Santos A.J."/>
        </authorList>
    </citation>
    <scope>NUCLEOTIDE SEQUENCE</scope>
    <source>
        <tissue evidence="2">Shoot tissue taken approximately 20 cm above the soil surface</tissue>
    </source>
</reference>
<sequence length="54" mass="6178">MYKVHNSYYMFVILICYAFKVILHSPFSCDLLDSTKSMGKFFASLHTLILPDAG</sequence>
<name>A0A0A9AR61_ARUDO</name>
<reference evidence="2" key="2">
    <citation type="journal article" date="2015" name="Data Brief">
        <title>Shoot transcriptome of the giant reed, Arundo donax.</title>
        <authorList>
            <person name="Barrero R.A."/>
            <person name="Guerrero F.D."/>
            <person name="Moolhuijzen P."/>
            <person name="Goolsby J.A."/>
            <person name="Tidwell J."/>
            <person name="Bellgard S.E."/>
            <person name="Bellgard M.I."/>
        </authorList>
    </citation>
    <scope>NUCLEOTIDE SEQUENCE</scope>
    <source>
        <tissue evidence="2">Shoot tissue taken approximately 20 cm above the soil surface</tissue>
    </source>
</reference>
<feature type="transmembrane region" description="Helical" evidence="1">
    <location>
        <begin position="7"/>
        <end position="27"/>
    </location>
</feature>